<evidence type="ECO:0000259" key="2">
    <source>
        <dbReference type="PROSITE" id="PS50076"/>
    </source>
</evidence>
<feature type="chain" id="PRO_5041962989" description="J domain-containing protein" evidence="1">
    <location>
        <begin position="19"/>
        <end position="349"/>
    </location>
</feature>
<gene>
    <name evidence="3" type="ORF">CTEN210_11303</name>
</gene>
<dbReference type="EMBL" id="BLLK01000047">
    <property type="protein sequence ID" value="GFH54827.1"/>
    <property type="molecule type" value="Genomic_DNA"/>
</dbReference>
<proteinExistence type="predicted"/>
<dbReference type="SMART" id="SM00271">
    <property type="entry name" value="DnaJ"/>
    <property type="match status" value="1"/>
</dbReference>
<comment type="caution">
    <text evidence="3">The sequence shown here is derived from an EMBL/GenBank/DDBJ whole genome shotgun (WGS) entry which is preliminary data.</text>
</comment>
<dbReference type="Gene3D" id="1.10.287.110">
    <property type="entry name" value="DnaJ domain"/>
    <property type="match status" value="1"/>
</dbReference>
<sequence length="349" mass="38383">MKLSLFYISSLLITPTAGFCHLNTPAVGRTSSTSLCAGMGMGGGTKSKKKKGGKKAAAGPKFDVAKACLKSEKIYDKLLKEQTKIDQEDNDIFEYITAEYMITARIKPSDFKDMNIPGAASVSDWVPVAQMALKRHVDEPSFDSHIRDCERVRTAVSYYCREISYLGTLAASIFKSIPRSSIEYAAEPLDSFYKFVYEDIIEGKNEDSSNENTMSKAEARKVLELEEGCNDASEIKAAYRKLSFKLHPDRLVGKDISEEESKQAAIDFAKVKLAYESMSSGVRGDSTSAGKSWYESLGGRARTDFGKLTLLPMADAKEAFEKGKYESAVAGLLPDTVMAFVTRNQAATR</sequence>
<dbReference type="Pfam" id="PF00226">
    <property type="entry name" value="DnaJ"/>
    <property type="match status" value="1"/>
</dbReference>
<dbReference type="CDD" id="cd06257">
    <property type="entry name" value="DnaJ"/>
    <property type="match status" value="1"/>
</dbReference>
<accession>A0AAD3H8S7</accession>
<keyword evidence="1" id="KW-0732">Signal</keyword>
<feature type="signal peptide" evidence="1">
    <location>
        <begin position="1"/>
        <end position="18"/>
    </location>
</feature>
<reference evidence="3 4" key="1">
    <citation type="journal article" date="2021" name="Sci. Rep.">
        <title>The genome of the diatom Chaetoceros tenuissimus carries an ancient integrated fragment of an extant virus.</title>
        <authorList>
            <person name="Hongo Y."/>
            <person name="Kimura K."/>
            <person name="Takaki Y."/>
            <person name="Yoshida Y."/>
            <person name="Baba S."/>
            <person name="Kobayashi G."/>
            <person name="Nagasaki K."/>
            <person name="Hano T."/>
            <person name="Tomaru Y."/>
        </authorList>
    </citation>
    <scope>NUCLEOTIDE SEQUENCE [LARGE SCALE GENOMIC DNA]</scope>
    <source>
        <strain evidence="3 4">NIES-3715</strain>
    </source>
</reference>
<feature type="domain" description="J" evidence="2">
    <location>
        <begin position="218"/>
        <end position="298"/>
    </location>
</feature>
<dbReference type="InterPro" id="IPR001623">
    <property type="entry name" value="DnaJ_domain"/>
</dbReference>
<keyword evidence="4" id="KW-1185">Reference proteome</keyword>
<dbReference type="SUPFAM" id="SSF46565">
    <property type="entry name" value="Chaperone J-domain"/>
    <property type="match status" value="1"/>
</dbReference>
<dbReference type="PANTHER" id="PTHR24074">
    <property type="entry name" value="CO-CHAPERONE PROTEIN DJLA"/>
    <property type="match status" value="1"/>
</dbReference>
<name>A0AAD3H8S7_9STRA</name>
<dbReference type="InterPro" id="IPR036869">
    <property type="entry name" value="J_dom_sf"/>
</dbReference>
<evidence type="ECO:0000313" key="3">
    <source>
        <dbReference type="EMBL" id="GFH54827.1"/>
    </source>
</evidence>
<organism evidence="3 4">
    <name type="scientific">Chaetoceros tenuissimus</name>
    <dbReference type="NCBI Taxonomy" id="426638"/>
    <lineage>
        <taxon>Eukaryota</taxon>
        <taxon>Sar</taxon>
        <taxon>Stramenopiles</taxon>
        <taxon>Ochrophyta</taxon>
        <taxon>Bacillariophyta</taxon>
        <taxon>Coscinodiscophyceae</taxon>
        <taxon>Chaetocerotophycidae</taxon>
        <taxon>Chaetocerotales</taxon>
        <taxon>Chaetocerotaceae</taxon>
        <taxon>Chaetoceros</taxon>
    </lineage>
</organism>
<dbReference type="Proteomes" id="UP001054902">
    <property type="component" value="Unassembled WGS sequence"/>
</dbReference>
<protein>
    <recommendedName>
        <fullName evidence="2">J domain-containing protein</fullName>
    </recommendedName>
</protein>
<evidence type="ECO:0000256" key="1">
    <source>
        <dbReference type="SAM" id="SignalP"/>
    </source>
</evidence>
<dbReference type="PROSITE" id="PS50076">
    <property type="entry name" value="DNAJ_2"/>
    <property type="match status" value="1"/>
</dbReference>
<dbReference type="AlphaFoldDB" id="A0AAD3H8S7"/>
<evidence type="ECO:0000313" key="4">
    <source>
        <dbReference type="Proteomes" id="UP001054902"/>
    </source>
</evidence>
<dbReference type="InterPro" id="IPR050817">
    <property type="entry name" value="DjlA_DnaK_co-chaperone"/>
</dbReference>